<dbReference type="EMBL" id="BK032839">
    <property type="protein sequence ID" value="DAF63366.1"/>
    <property type="molecule type" value="Genomic_DNA"/>
</dbReference>
<evidence type="ECO:0000313" key="1">
    <source>
        <dbReference type="EMBL" id="DAF63366.1"/>
    </source>
</evidence>
<organism evidence="1">
    <name type="scientific">Siphoviridae sp. ctvI513</name>
    <dbReference type="NCBI Taxonomy" id="2827965"/>
    <lineage>
        <taxon>Viruses</taxon>
        <taxon>Duplodnaviria</taxon>
        <taxon>Heunggongvirae</taxon>
        <taxon>Uroviricota</taxon>
        <taxon>Caudoviricetes</taxon>
    </lineage>
</organism>
<sequence>MEWHQVVKLPSATIPCFFRLLFIERKWQGLILGRKRLDRVVSEAKRLRLSADTFECKWMHMMRLHINLPLFLPSSSPYNPYYYLSIFLTPPSNK</sequence>
<protein>
    <submittedName>
        <fullName evidence="1">Uncharacterized protein</fullName>
    </submittedName>
</protein>
<proteinExistence type="predicted"/>
<name>A0A8S5TJ95_9CAUD</name>
<accession>A0A8S5TJ95</accession>
<reference evidence="1" key="1">
    <citation type="journal article" date="2021" name="Proc. Natl. Acad. Sci. U.S.A.">
        <title>A Catalog of Tens of Thousands of Viruses from Human Metagenomes Reveals Hidden Associations with Chronic Diseases.</title>
        <authorList>
            <person name="Tisza M.J."/>
            <person name="Buck C.B."/>
        </authorList>
    </citation>
    <scope>NUCLEOTIDE SEQUENCE</scope>
    <source>
        <strain evidence="1">CtvI513</strain>
    </source>
</reference>